<dbReference type="EMBL" id="JACEFO010001913">
    <property type="protein sequence ID" value="KAF8694128.1"/>
    <property type="molecule type" value="Genomic_DNA"/>
</dbReference>
<dbReference type="AlphaFoldDB" id="A0A835BDR9"/>
<evidence type="ECO:0000256" key="4">
    <source>
        <dbReference type="SAM" id="MobiDB-lite"/>
    </source>
</evidence>
<dbReference type="Pfam" id="PF02458">
    <property type="entry name" value="Transferase"/>
    <property type="match status" value="1"/>
</dbReference>
<evidence type="ECO:0000256" key="2">
    <source>
        <dbReference type="ARBA" id="ARBA00022679"/>
    </source>
</evidence>
<proteinExistence type="inferred from homology"/>
<dbReference type="PANTHER" id="PTHR31147:SF1">
    <property type="entry name" value="ACYL TRANSFERASE 4"/>
    <property type="match status" value="1"/>
</dbReference>
<keyword evidence="2" id="KW-0808">Transferase</keyword>
<name>A0A835BDR9_9POAL</name>
<dbReference type="Proteomes" id="UP000636709">
    <property type="component" value="Unassembled WGS sequence"/>
</dbReference>
<reference evidence="5" key="1">
    <citation type="submission" date="2020-07" db="EMBL/GenBank/DDBJ databases">
        <title>Genome sequence and genetic diversity analysis of an under-domesticated orphan crop, white fonio (Digitaria exilis).</title>
        <authorList>
            <person name="Bennetzen J.L."/>
            <person name="Chen S."/>
            <person name="Ma X."/>
            <person name="Wang X."/>
            <person name="Yssel A.E.J."/>
            <person name="Chaluvadi S.R."/>
            <person name="Johnson M."/>
            <person name="Gangashetty P."/>
            <person name="Hamidou F."/>
            <person name="Sanogo M.D."/>
            <person name="Zwaenepoel A."/>
            <person name="Wallace J."/>
            <person name="Van De Peer Y."/>
            <person name="Van Deynze A."/>
        </authorList>
    </citation>
    <scope>NUCLEOTIDE SEQUENCE</scope>
    <source>
        <tissue evidence="5">Leaves</tissue>
    </source>
</reference>
<evidence type="ECO:0000313" key="6">
    <source>
        <dbReference type="Proteomes" id="UP000636709"/>
    </source>
</evidence>
<dbReference type="OrthoDB" id="671439at2759"/>
<dbReference type="PANTHER" id="PTHR31147">
    <property type="entry name" value="ACYL TRANSFERASE 4"/>
    <property type="match status" value="1"/>
</dbReference>
<comment type="similarity">
    <text evidence="1">Belongs to the plant acyltransferase family.</text>
</comment>
<dbReference type="InterPro" id="IPR050898">
    <property type="entry name" value="Plant_acyltransferase"/>
</dbReference>
<feature type="region of interest" description="Disordered" evidence="4">
    <location>
        <begin position="182"/>
        <end position="204"/>
    </location>
</feature>
<comment type="caution">
    <text evidence="5">The sequence shown here is derived from an EMBL/GenBank/DDBJ whole genome shotgun (WGS) entry which is preliminary data.</text>
</comment>
<gene>
    <name evidence="5" type="ORF">HU200_038458</name>
</gene>
<dbReference type="GO" id="GO:0016747">
    <property type="term" value="F:acyltransferase activity, transferring groups other than amino-acyl groups"/>
    <property type="evidence" value="ECO:0007669"/>
    <property type="project" value="UniProtKB-ARBA"/>
</dbReference>
<keyword evidence="6" id="KW-1185">Reference proteome</keyword>
<keyword evidence="3" id="KW-0012">Acyltransferase</keyword>
<protein>
    <submittedName>
        <fullName evidence="5">Uncharacterized protein</fullName>
    </submittedName>
</protein>
<evidence type="ECO:0000256" key="3">
    <source>
        <dbReference type="ARBA" id="ARBA00023315"/>
    </source>
</evidence>
<dbReference type="Gene3D" id="3.30.559.10">
    <property type="entry name" value="Chloramphenicol acetyltransferase-like domain"/>
    <property type="match status" value="2"/>
</dbReference>
<evidence type="ECO:0000313" key="5">
    <source>
        <dbReference type="EMBL" id="KAF8694128.1"/>
    </source>
</evidence>
<evidence type="ECO:0000256" key="1">
    <source>
        <dbReference type="ARBA" id="ARBA00009861"/>
    </source>
</evidence>
<organism evidence="5 6">
    <name type="scientific">Digitaria exilis</name>
    <dbReference type="NCBI Taxonomy" id="1010633"/>
    <lineage>
        <taxon>Eukaryota</taxon>
        <taxon>Viridiplantae</taxon>
        <taxon>Streptophyta</taxon>
        <taxon>Embryophyta</taxon>
        <taxon>Tracheophyta</taxon>
        <taxon>Spermatophyta</taxon>
        <taxon>Magnoliopsida</taxon>
        <taxon>Liliopsida</taxon>
        <taxon>Poales</taxon>
        <taxon>Poaceae</taxon>
        <taxon>PACMAD clade</taxon>
        <taxon>Panicoideae</taxon>
        <taxon>Panicodae</taxon>
        <taxon>Paniceae</taxon>
        <taxon>Anthephorinae</taxon>
        <taxon>Digitaria</taxon>
    </lineage>
</organism>
<accession>A0A835BDR9</accession>
<sequence length="430" mass="46203">MGGVVVTKSSPVIVRPPEPAATTTVTIRLSSFDVGLHTIPANVLLMFEHPIHEPAETIKRALSQALVPYYPIAGRIVAGASDGEVNIQCTGEGVAFVSASVGCALKEAISLDRSPGARATLLDELAVYYPGMRCGPGDPLMLMQVTEFSCGGFTVGVTGNHGVGDGAGWAQFLQAVGELASGSSSPSTVPIRQDDSLPSRPSSVGSLSQLMTSLEPFDDLACVDITVPSRVISSIKAEYAKRFDGQTCTSFEAVSAVLWQCRTRAIMSDPETPALFLFGVNLREYMGAKKGYYGNCATGQLVMAKSGAVANGDIVDLVTMIKESKEKIPDQFKKNEGTTPQKPVDQRRLMDQQVRYNMLTTSSWRNLGFEKVDFGSGRPARVTPYAQDKLPFPACMMSLPHKGKDGANIFTAMVKEEHVDSFLKELTRFT</sequence>
<dbReference type="InterPro" id="IPR023213">
    <property type="entry name" value="CAT-like_dom_sf"/>
</dbReference>